<dbReference type="PANTHER" id="PTHR31469">
    <property type="entry name" value="OS07G0633600 PROTEIN"/>
    <property type="match status" value="1"/>
</dbReference>
<dbReference type="Pfam" id="PF23272">
    <property type="entry name" value="DUF7075"/>
    <property type="match status" value="1"/>
</dbReference>
<gene>
    <name evidence="4" type="ORF">LUZ63_011322</name>
</gene>
<evidence type="ECO:0000313" key="4">
    <source>
        <dbReference type="EMBL" id="KAJ1694624.1"/>
    </source>
</evidence>
<dbReference type="EMBL" id="JAMQYH010000003">
    <property type="protein sequence ID" value="KAJ1694624.1"/>
    <property type="molecule type" value="Genomic_DNA"/>
</dbReference>
<protein>
    <submittedName>
        <fullName evidence="4">Uncharacterized protein</fullName>
    </submittedName>
</protein>
<dbReference type="OrthoDB" id="610545at2759"/>
<dbReference type="InterPro" id="IPR055502">
    <property type="entry name" value="DUF7074"/>
</dbReference>
<keyword evidence="1" id="KW-1133">Transmembrane helix</keyword>
<keyword evidence="1" id="KW-0472">Membrane</keyword>
<dbReference type="PANTHER" id="PTHR31469:SF2">
    <property type="entry name" value="EXPRESSED PROTEIN"/>
    <property type="match status" value="1"/>
</dbReference>
<dbReference type="Proteomes" id="UP001151287">
    <property type="component" value="Unassembled WGS sequence"/>
</dbReference>
<proteinExistence type="predicted"/>
<reference evidence="4" key="1">
    <citation type="journal article" date="2022" name="Cell">
        <title>Repeat-based holocentromeres influence genome architecture and karyotype evolution.</title>
        <authorList>
            <person name="Hofstatter P.G."/>
            <person name="Thangavel G."/>
            <person name="Lux T."/>
            <person name="Neumann P."/>
            <person name="Vondrak T."/>
            <person name="Novak P."/>
            <person name="Zhang M."/>
            <person name="Costa L."/>
            <person name="Castellani M."/>
            <person name="Scott A."/>
            <person name="Toegelov H."/>
            <person name="Fuchs J."/>
            <person name="Mata-Sucre Y."/>
            <person name="Dias Y."/>
            <person name="Vanzela A.L.L."/>
            <person name="Huettel B."/>
            <person name="Almeida C.C.S."/>
            <person name="Simkova H."/>
            <person name="Souza G."/>
            <person name="Pedrosa-Harand A."/>
            <person name="Macas J."/>
            <person name="Mayer K.F.X."/>
            <person name="Houben A."/>
            <person name="Marques A."/>
        </authorList>
    </citation>
    <scope>NUCLEOTIDE SEQUENCE</scope>
    <source>
        <strain evidence="4">RhyBre1mFocal</strain>
    </source>
</reference>
<keyword evidence="1" id="KW-0812">Transmembrane</keyword>
<dbReference type="Pfam" id="PF23269">
    <property type="entry name" value="DUF7074"/>
    <property type="match status" value="1"/>
</dbReference>
<dbReference type="GO" id="GO:0005794">
    <property type="term" value="C:Golgi apparatus"/>
    <property type="evidence" value="ECO:0007669"/>
    <property type="project" value="TreeGrafter"/>
</dbReference>
<feature type="domain" description="DUF7075" evidence="3">
    <location>
        <begin position="233"/>
        <end position="507"/>
    </location>
</feature>
<dbReference type="AlphaFoldDB" id="A0A9Q0CJL1"/>
<evidence type="ECO:0000256" key="1">
    <source>
        <dbReference type="SAM" id="Phobius"/>
    </source>
</evidence>
<evidence type="ECO:0000259" key="3">
    <source>
        <dbReference type="Pfam" id="PF23272"/>
    </source>
</evidence>
<sequence>MHPNRLPPFHQRFYSENLGQSALRLICIICFCFLAFAVLIFTLTTTTSHSETPFPYSSFTHITSFLTSSSPSSSKSIIQPATDAIMQEASLPDYSNTTLDPSPDISLPSDQECDLNSPINCADPEVYHILMKATIEAFPDVHFHRFGKPVVGDDNGRSCDMAWRYRPKMARRPGIFKDYRRFDVSRSATCVYLVSKIGEYHTGLNARKKKNNMKMMNETNKQDSFQSEYQLESRFKSGKYLVYLGGGDRCKGMNHYLWSLFCSLGEARFLNRTLVMDLSLCISSMYSSWKQNEEGKDFRFYFDFEQLRASASVIDQRQFWTNWELWRKKNKLNVRLVEDYRITPSKLSRVKDALILRKFGNVEPDNYWYQVCQRESKSLIRRPWHLLKKSPRLKDIALAIASKLDWDFDVVLVLRPYKDDLLKTLREKIQDGRNVYIATDESDTAVFDPLKDRYIIHFLDDYKELWGEKTEWFIETKNLNNGITVEFDGYMRKEVNTEVFLMGKRQIKWEY</sequence>
<feature type="domain" description="DUF7074" evidence="2">
    <location>
        <begin position="117"/>
        <end position="202"/>
    </location>
</feature>
<evidence type="ECO:0000313" key="5">
    <source>
        <dbReference type="Proteomes" id="UP001151287"/>
    </source>
</evidence>
<comment type="caution">
    <text evidence="4">The sequence shown here is derived from an EMBL/GenBank/DDBJ whole genome shotgun (WGS) entry which is preliminary data.</text>
</comment>
<dbReference type="InterPro" id="IPR055503">
    <property type="entry name" value="DUF7075"/>
</dbReference>
<accession>A0A9Q0CJL1</accession>
<name>A0A9Q0CJL1_9POAL</name>
<evidence type="ECO:0000259" key="2">
    <source>
        <dbReference type="Pfam" id="PF23269"/>
    </source>
</evidence>
<feature type="transmembrane region" description="Helical" evidence="1">
    <location>
        <begin position="21"/>
        <end position="43"/>
    </location>
</feature>
<keyword evidence="5" id="KW-1185">Reference proteome</keyword>
<organism evidence="4 5">
    <name type="scientific">Rhynchospora breviuscula</name>
    <dbReference type="NCBI Taxonomy" id="2022672"/>
    <lineage>
        <taxon>Eukaryota</taxon>
        <taxon>Viridiplantae</taxon>
        <taxon>Streptophyta</taxon>
        <taxon>Embryophyta</taxon>
        <taxon>Tracheophyta</taxon>
        <taxon>Spermatophyta</taxon>
        <taxon>Magnoliopsida</taxon>
        <taxon>Liliopsida</taxon>
        <taxon>Poales</taxon>
        <taxon>Cyperaceae</taxon>
        <taxon>Cyperoideae</taxon>
        <taxon>Rhynchosporeae</taxon>
        <taxon>Rhynchospora</taxon>
    </lineage>
</organism>